<feature type="compositionally biased region" description="Basic and acidic residues" evidence="1">
    <location>
        <begin position="832"/>
        <end position="846"/>
    </location>
</feature>
<feature type="region of interest" description="Disordered" evidence="1">
    <location>
        <begin position="453"/>
        <end position="477"/>
    </location>
</feature>
<feature type="compositionally biased region" description="Basic and acidic residues" evidence="1">
    <location>
        <begin position="603"/>
        <end position="612"/>
    </location>
</feature>
<feature type="compositionally biased region" description="Polar residues" evidence="1">
    <location>
        <begin position="791"/>
        <end position="808"/>
    </location>
</feature>
<feature type="compositionally biased region" description="Polar residues" evidence="1">
    <location>
        <begin position="120"/>
        <end position="143"/>
    </location>
</feature>
<feature type="compositionally biased region" description="Polar residues" evidence="1">
    <location>
        <begin position="877"/>
        <end position="888"/>
    </location>
</feature>
<keyword evidence="2" id="KW-1133">Transmembrane helix</keyword>
<feature type="transmembrane region" description="Helical" evidence="2">
    <location>
        <begin position="1248"/>
        <end position="1271"/>
    </location>
</feature>
<keyword evidence="2" id="KW-0812">Transmembrane</keyword>
<feature type="compositionally biased region" description="Polar residues" evidence="1">
    <location>
        <begin position="248"/>
        <end position="258"/>
    </location>
</feature>
<evidence type="ECO:0000256" key="2">
    <source>
        <dbReference type="SAM" id="Phobius"/>
    </source>
</evidence>
<name>A0A9P4P4T2_9PEZI</name>
<feature type="compositionally biased region" description="Basic and acidic residues" evidence="1">
    <location>
        <begin position="1057"/>
        <end position="1076"/>
    </location>
</feature>
<feature type="region of interest" description="Disordered" evidence="1">
    <location>
        <begin position="684"/>
        <end position="953"/>
    </location>
</feature>
<sequence length="1291" mass="141953">MSSPQIPRSSPSQQPSYASSSTLTSRQHDRGSNQYDAIHTSERNGHGNRIALGPEGIGSPDTRVSENSPGSVDMSEEQESGIKVQKTRKAGGFLLPSAFQPRHKSGDAKGKRKADIEPASSAQKTTPYNAGRLNESSMRSSPLAQVVVTPRPVAGDGTSSRASSERNTLASGGRSSHDAASGHGSRESSGEHGPQTVQQPGAFDPAQIVNMALNLSESRRRNLTAGHLLPPQAAAGRRAVSSAGQTGPAPSSMLQGSYQAYGAGGSLRHHLQQQRRISRAHSPGTASRTHTSRNVSAASYAPPLDTTGVTPYHFSDSTFARAEKARQYIELSVEHRRLLQFLPPLKPDSTAPGNSQFTTSSVPGSANVQLSRSQTNRGTEKHVLGRMYNPVQMIRNRKLRTRMRSLLDPDVGEWEDSARVRDWVDEVEDASQEPNYRGEDKVALPPFPPGGSVVLGKDEKAGADNSNVKQKRPRMDWVTSPAEQLADAYWLEQGNHKSMIENKHSTRIYPGMGSTESIRARASFESRHSRTASLAPSAGSYERPRHDMDNSIQDDRGRKNGILPHGRDDSRSGLKAVWHKAHRRSKSAASTLSSSDDGISITGERRKADKLAPDEENVGPLELHMNNMLNAERGQSPTLISPGTPNKWGIDQSAGLMSRAAAHPETEPEVIKSGLQKTEVTDWIDEQNGQSHKNKSNKKGLTLNHQANPRSSFEEDLDTNPNTPISTHFVPSIGVQLSPPTSRTTSPSRWPSKVSKLPFSRADKVKDTWKHGTSPVQIDDDDRNSRHTSAEAGTQPRSSFEATVSPSRVKNVLNKEKGNESSNSLSPRPSSRGKDSRDHKEPDSAVRRFFKGGRLGEIVRHEGSRVGSSFKKRDSPQEVTKNLSGSDTESMEETDVEDDSIRRVKSRPRQAQRDLSVTSEPQPFGRPDRNRYYIDGLPSFRPAHGSKQSSQVYTPGGVDHITHQQRALKHNRSARFDSMAPPGLDLSKVDTMTTDSADTSRQNTFNTANTSREDRRNSYGFPPIEKQNSRLGPRVAAILEKPGGVGRGGLPATGLSHVEEQNRSRPSLADRRHWSISDKPNSRSPHPIASSSISSADVARVRALFICSGIKAASISRRAHRPHDTVPSFLRKAADISGAEFLRPVPRKEAHVLAARLLTNSLENETTALHNDATVFRSDTIASLRSKLEDMKDLVSACVEQARNGSDESVRFGAEITGQKTIEVQRVVDGLERLARVRRRRMRWIRRIGFGLVEWAVVAFMWWIWLCVVLLRSVWRIFTGTVRVVKWVFWL</sequence>
<reference evidence="3" key="1">
    <citation type="journal article" date="2020" name="Stud. Mycol.">
        <title>101 Dothideomycetes genomes: a test case for predicting lifestyles and emergence of pathogens.</title>
        <authorList>
            <person name="Haridas S."/>
            <person name="Albert R."/>
            <person name="Binder M."/>
            <person name="Bloem J."/>
            <person name="Labutti K."/>
            <person name="Salamov A."/>
            <person name="Andreopoulos B."/>
            <person name="Baker S."/>
            <person name="Barry K."/>
            <person name="Bills G."/>
            <person name="Bluhm B."/>
            <person name="Cannon C."/>
            <person name="Castanera R."/>
            <person name="Culley D."/>
            <person name="Daum C."/>
            <person name="Ezra D."/>
            <person name="Gonzalez J."/>
            <person name="Henrissat B."/>
            <person name="Kuo A."/>
            <person name="Liang C."/>
            <person name="Lipzen A."/>
            <person name="Lutzoni F."/>
            <person name="Magnuson J."/>
            <person name="Mondo S."/>
            <person name="Nolan M."/>
            <person name="Ohm R."/>
            <person name="Pangilinan J."/>
            <person name="Park H.-J."/>
            <person name="Ramirez L."/>
            <person name="Alfaro M."/>
            <person name="Sun H."/>
            <person name="Tritt A."/>
            <person name="Yoshinaga Y."/>
            <person name="Zwiers L.-H."/>
            <person name="Turgeon B."/>
            <person name="Goodwin S."/>
            <person name="Spatafora J."/>
            <person name="Crous P."/>
            <person name="Grigoriev I."/>
        </authorList>
    </citation>
    <scope>NUCLEOTIDE SEQUENCE</scope>
    <source>
        <strain evidence="3">CBS 130266</strain>
    </source>
</reference>
<feature type="region of interest" description="Disordered" evidence="1">
    <location>
        <begin position="993"/>
        <end position="1027"/>
    </location>
</feature>
<accession>A0A9P4P4T2</accession>
<protein>
    <submittedName>
        <fullName evidence="3">Uncharacterized protein</fullName>
    </submittedName>
</protein>
<dbReference type="PANTHER" id="PTHR38426:SF1">
    <property type="entry name" value="MAINTENANCE OF TELOMERE CAPPING PROTEIN 4"/>
    <property type="match status" value="1"/>
</dbReference>
<keyword evidence="4" id="KW-1185">Reference proteome</keyword>
<feature type="compositionally biased region" description="Basic residues" evidence="1">
    <location>
        <begin position="267"/>
        <end position="279"/>
    </location>
</feature>
<feature type="compositionally biased region" description="Polar residues" evidence="1">
    <location>
        <begin position="351"/>
        <end position="377"/>
    </location>
</feature>
<proteinExistence type="predicted"/>
<feature type="compositionally biased region" description="Basic residues" evidence="1">
    <location>
        <begin position="577"/>
        <end position="586"/>
    </location>
</feature>
<feature type="compositionally biased region" description="Low complexity" evidence="1">
    <location>
        <begin position="738"/>
        <end position="752"/>
    </location>
</feature>
<feature type="compositionally biased region" description="Low complexity" evidence="1">
    <location>
        <begin position="233"/>
        <end position="245"/>
    </location>
</feature>
<dbReference type="OrthoDB" id="5402622at2759"/>
<dbReference type="PANTHER" id="PTHR38426">
    <property type="entry name" value="MAINTENANCE OF TELOMERE CAPPING PROTEIN 4"/>
    <property type="match status" value="1"/>
</dbReference>
<evidence type="ECO:0000313" key="4">
    <source>
        <dbReference type="Proteomes" id="UP000800235"/>
    </source>
</evidence>
<feature type="compositionally biased region" description="Polar residues" evidence="1">
    <location>
        <begin position="157"/>
        <end position="174"/>
    </location>
</feature>
<evidence type="ECO:0000256" key="1">
    <source>
        <dbReference type="SAM" id="MobiDB-lite"/>
    </source>
</evidence>
<feature type="compositionally biased region" description="Basic and acidic residues" evidence="1">
    <location>
        <begin position="104"/>
        <end position="116"/>
    </location>
</feature>
<feature type="compositionally biased region" description="Polar residues" evidence="1">
    <location>
        <begin position="284"/>
        <end position="297"/>
    </location>
</feature>
<keyword evidence="2" id="KW-0472">Membrane</keyword>
<feature type="compositionally biased region" description="Low complexity" evidence="1">
    <location>
        <begin position="1082"/>
        <end position="1093"/>
    </location>
</feature>
<feature type="region of interest" description="Disordered" evidence="1">
    <location>
        <begin position="233"/>
        <end position="307"/>
    </location>
</feature>
<gene>
    <name evidence="3" type="ORF">EJ08DRAFT_5718</name>
</gene>
<dbReference type="Proteomes" id="UP000800235">
    <property type="component" value="Unassembled WGS sequence"/>
</dbReference>
<dbReference type="EMBL" id="MU007009">
    <property type="protein sequence ID" value="KAF2436888.1"/>
    <property type="molecule type" value="Genomic_DNA"/>
</dbReference>
<feature type="compositionally biased region" description="Basic and acidic residues" evidence="1">
    <location>
        <begin position="542"/>
        <end position="558"/>
    </location>
</feature>
<evidence type="ECO:0000313" key="3">
    <source>
        <dbReference type="EMBL" id="KAF2436888.1"/>
    </source>
</evidence>
<feature type="compositionally biased region" description="Basic and acidic residues" evidence="1">
    <location>
        <begin position="761"/>
        <end position="770"/>
    </location>
</feature>
<feature type="compositionally biased region" description="Low complexity" evidence="1">
    <location>
        <begin position="1"/>
        <end position="21"/>
    </location>
</feature>
<dbReference type="InterPro" id="IPR038769">
    <property type="entry name" value="MTC4"/>
</dbReference>
<comment type="caution">
    <text evidence="3">The sequence shown here is derived from an EMBL/GenBank/DDBJ whole genome shotgun (WGS) entry which is preliminary data.</text>
</comment>
<feature type="region of interest" description="Disordered" evidence="1">
    <location>
        <begin position="1042"/>
        <end position="1093"/>
    </location>
</feature>
<organism evidence="3 4">
    <name type="scientific">Tothia fuscella</name>
    <dbReference type="NCBI Taxonomy" id="1048955"/>
    <lineage>
        <taxon>Eukaryota</taxon>
        <taxon>Fungi</taxon>
        <taxon>Dikarya</taxon>
        <taxon>Ascomycota</taxon>
        <taxon>Pezizomycotina</taxon>
        <taxon>Dothideomycetes</taxon>
        <taxon>Pleosporomycetidae</taxon>
        <taxon>Venturiales</taxon>
        <taxon>Cylindrosympodiaceae</taxon>
        <taxon>Tothia</taxon>
    </lineage>
</organism>
<feature type="compositionally biased region" description="Polar residues" evidence="1">
    <location>
        <begin position="993"/>
        <end position="1010"/>
    </location>
</feature>
<feature type="compositionally biased region" description="Low complexity" evidence="1">
    <location>
        <begin position="821"/>
        <end position="830"/>
    </location>
</feature>
<feature type="region of interest" description="Disordered" evidence="1">
    <location>
        <begin position="521"/>
        <end position="612"/>
    </location>
</feature>
<feature type="region of interest" description="Disordered" evidence="1">
    <location>
        <begin position="344"/>
        <end position="379"/>
    </location>
</feature>
<feature type="compositionally biased region" description="Acidic residues" evidence="1">
    <location>
        <begin position="889"/>
        <end position="898"/>
    </location>
</feature>
<feature type="region of interest" description="Disordered" evidence="1">
    <location>
        <begin position="1"/>
        <end position="203"/>
    </location>
</feature>